<dbReference type="SMART" id="SM00862">
    <property type="entry name" value="Trans_reg_C"/>
    <property type="match status" value="1"/>
</dbReference>
<proteinExistence type="predicted"/>
<protein>
    <recommendedName>
        <fullName evidence="3">OmpR/PhoB-type domain-containing protein</fullName>
    </recommendedName>
</protein>
<dbReference type="Gene3D" id="1.10.10.10">
    <property type="entry name" value="Winged helix-like DNA-binding domain superfamily/Winged helix DNA-binding domain"/>
    <property type="match status" value="1"/>
</dbReference>
<dbReference type="EMBL" id="CP042806">
    <property type="protein sequence ID" value="QEE27090.1"/>
    <property type="molecule type" value="Genomic_DNA"/>
</dbReference>
<keyword evidence="5" id="KW-1185">Reference proteome</keyword>
<evidence type="ECO:0000259" key="3">
    <source>
        <dbReference type="PROSITE" id="PS51755"/>
    </source>
</evidence>
<dbReference type="PROSITE" id="PS51755">
    <property type="entry name" value="OMPR_PHOB"/>
    <property type="match status" value="1"/>
</dbReference>
<gene>
    <name evidence="4" type="ORF">FTW19_03125</name>
</gene>
<dbReference type="KEGG" id="talb:FTW19_03125"/>
<dbReference type="SUPFAM" id="SSF46894">
    <property type="entry name" value="C-terminal effector domain of the bipartite response regulators"/>
    <property type="match status" value="1"/>
</dbReference>
<evidence type="ECO:0000313" key="5">
    <source>
        <dbReference type="Proteomes" id="UP000321820"/>
    </source>
</evidence>
<evidence type="ECO:0000256" key="2">
    <source>
        <dbReference type="PROSITE-ProRule" id="PRU01091"/>
    </source>
</evidence>
<accession>A0A5B9E918</accession>
<dbReference type="GO" id="GO:0006355">
    <property type="term" value="P:regulation of DNA-templated transcription"/>
    <property type="evidence" value="ECO:0007669"/>
    <property type="project" value="InterPro"/>
</dbReference>
<dbReference type="AlphaFoldDB" id="A0A5B9E918"/>
<dbReference type="CDD" id="cd00383">
    <property type="entry name" value="trans_reg_C"/>
    <property type="match status" value="1"/>
</dbReference>
<dbReference type="Pfam" id="PF00486">
    <property type="entry name" value="Trans_reg_C"/>
    <property type="match status" value="1"/>
</dbReference>
<reference evidence="4 5" key="1">
    <citation type="submission" date="2019-08" db="EMBL/GenBank/DDBJ databases">
        <title>Complete genome sequence of Terriglobus albidus strain ORNL.</title>
        <authorList>
            <person name="Podar M."/>
        </authorList>
    </citation>
    <scope>NUCLEOTIDE SEQUENCE [LARGE SCALE GENOMIC DNA]</scope>
    <source>
        <strain evidence="4 5">ORNL</strain>
    </source>
</reference>
<dbReference type="InterPro" id="IPR001867">
    <property type="entry name" value="OmpR/PhoB-type_DNA-bd"/>
</dbReference>
<evidence type="ECO:0000313" key="4">
    <source>
        <dbReference type="EMBL" id="QEE27090.1"/>
    </source>
</evidence>
<name>A0A5B9E918_9BACT</name>
<feature type="domain" description="OmpR/PhoB-type" evidence="3">
    <location>
        <begin position="1"/>
        <end position="97"/>
    </location>
</feature>
<dbReference type="InterPro" id="IPR036388">
    <property type="entry name" value="WH-like_DNA-bd_sf"/>
</dbReference>
<dbReference type="GO" id="GO:0000160">
    <property type="term" value="P:phosphorelay signal transduction system"/>
    <property type="evidence" value="ECO:0007669"/>
    <property type="project" value="InterPro"/>
</dbReference>
<dbReference type="Proteomes" id="UP000321820">
    <property type="component" value="Chromosome"/>
</dbReference>
<feature type="DNA-binding region" description="OmpR/PhoB-type" evidence="2">
    <location>
        <begin position="1"/>
        <end position="97"/>
    </location>
</feature>
<keyword evidence="1 2" id="KW-0238">DNA-binding</keyword>
<organism evidence="4 5">
    <name type="scientific">Terriglobus albidus</name>
    <dbReference type="NCBI Taxonomy" id="1592106"/>
    <lineage>
        <taxon>Bacteria</taxon>
        <taxon>Pseudomonadati</taxon>
        <taxon>Acidobacteriota</taxon>
        <taxon>Terriglobia</taxon>
        <taxon>Terriglobales</taxon>
        <taxon>Acidobacteriaceae</taxon>
        <taxon>Terriglobus</taxon>
    </lineage>
</organism>
<dbReference type="InterPro" id="IPR016032">
    <property type="entry name" value="Sig_transdc_resp-reg_C-effctor"/>
</dbReference>
<dbReference type="OrthoDB" id="9045337at2"/>
<dbReference type="GO" id="GO:0003677">
    <property type="term" value="F:DNA binding"/>
    <property type="evidence" value="ECO:0007669"/>
    <property type="project" value="UniProtKB-UniRule"/>
</dbReference>
<sequence>MQFLGQYTLERNPLSLTRGLVVVNATKRQLQALSVLLDAQGEVVSREDLLNKVWFDAAVEDHNITQTIFMLRRLLGRLPNGADYIETIPKRGYRISRAALQPVWADDTSLTLLPLEKKKPMRAKVADAFRGIFHLHRHVHAS</sequence>
<evidence type="ECO:0000256" key="1">
    <source>
        <dbReference type="ARBA" id="ARBA00023125"/>
    </source>
</evidence>
<dbReference type="RefSeq" id="WP_147646284.1">
    <property type="nucleotide sequence ID" value="NZ_CP042806.1"/>
</dbReference>